<proteinExistence type="predicted"/>
<dbReference type="GO" id="GO:0016787">
    <property type="term" value="F:hydrolase activity"/>
    <property type="evidence" value="ECO:0007669"/>
    <property type="project" value="InterPro"/>
</dbReference>
<dbReference type="InterPro" id="IPR036523">
    <property type="entry name" value="SurE-like_sf"/>
</dbReference>
<dbReference type="Pfam" id="PF01975">
    <property type="entry name" value="SurE"/>
    <property type="match status" value="2"/>
</dbReference>
<dbReference type="GO" id="GO:0000932">
    <property type="term" value="C:P-body"/>
    <property type="evidence" value="ECO:0007669"/>
    <property type="project" value="TreeGrafter"/>
</dbReference>
<feature type="domain" description="Survival protein SurE-like phosphatase/nucleotidase" evidence="1">
    <location>
        <begin position="8"/>
        <end position="132"/>
    </location>
</feature>
<dbReference type="SUPFAM" id="SSF64167">
    <property type="entry name" value="SurE-like"/>
    <property type="match status" value="1"/>
</dbReference>
<evidence type="ECO:0000313" key="2">
    <source>
        <dbReference type="EMBL" id="KAH8988837.1"/>
    </source>
</evidence>
<gene>
    <name evidence="2" type="ORF">EDB92DRAFT_983270</name>
</gene>
<accession>A0AAD4Q6U5</accession>
<evidence type="ECO:0000313" key="3">
    <source>
        <dbReference type="Proteomes" id="UP001201163"/>
    </source>
</evidence>
<reference evidence="2" key="1">
    <citation type="submission" date="2022-01" db="EMBL/GenBank/DDBJ databases">
        <title>Comparative genomics reveals a dynamic genome evolution in the ectomycorrhizal milk-cap (Lactarius) mushrooms.</title>
        <authorList>
            <consortium name="DOE Joint Genome Institute"/>
            <person name="Lebreton A."/>
            <person name="Tang N."/>
            <person name="Kuo A."/>
            <person name="LaButti K."/>
            <person name="Drula E."/>
            <person name="Barry K."/>
            <person name="Clum A."/>
            <person name="Lipzen A."/>
            <person name="Mousain D."/>
            <person name="Ng V."/>
            <person name="Wang R."/>
            <person name="Wang X."/>
            <person name="Dai Y."/>
            <person name="Henrissat B."/>
            <person name="Grigoriev I.V."/>
            <person name="Guerin-Laguette A."/>
            <person name="Yu F."/>
            <person name="Martin F.M."/>
        </authorList>
    </citation>
    <scope>NUCLEOTIDE SEQUENCE</scope>
    <source>
        <strain evidence="2">QP</strain>
    </source>
</reference>
<dbReference type="InterPro" id="IPR002828">
    <property type="entry name" value="SurE-like_Pase/nucleotidase"/>
</dbReference>
<dbReference type="EMBL" id="JAKELL010000040">
    <property type="protein sequence ID" value="KAH8988837.1"/>
    <property type="molecule type" value="Genomic_DNA"/>
</dbReference>
<dbReference type="PANTHER" id="PTHR47551">
    <property type="entry name" value="TUBULIN--TYROSINE LIGASE PBY1-RELATED"/>
    <property type="match status" value="1"/>
</dbReference>
<dbReference type="InterPro" id="IPR027746">
    <property type="entry name" value="TTL"/>
</dbReference>
<dbReference type="AlphaFoldDB" id="A0AAD4Q6U5"/>
<evidence type="ECO:0000259" key="1">
    <source>
        <dbReference type="Pfam" id="PF01975"/>
    </source>
</evidence>
<protein>
    <submittedName>
        <fullName evidence="2">Sure-like protein</fullName>
    </submittedName>
</protein>
<dbReference type="Gene3D" id="3.40.1210.10">
    <property type="entry name" value="Survival protein SurE-like phosphatase/nucleotidase"/>
    <property type="match status" value="2"/>
</dbReference>
<name>A0AAD4Q6U5_9AGAM</name>
<dbReference type="Proteomes" id="UP001201163">
    <property type="component" value="Unassembled WGS sequence"/>
</dbReference>
<keyword evidence="3" id="KW-1185">Reference proteome</keyword>
<sequence>MAAKRLTVLLTNDDGPPGYESPYTFGLYKHLTRTLGWDVRVVIPSSQKSWIGKAYQIKDIVRGRFYYPRDPDGAGETSDSSRPLKEGEIGEWILIDGTPASCANIALHNLYPGEIDLVVSGPNLGRNTSGEFVWRGNDGRVIYSCRSWVAAFSLSSGTLGAALSSSLSQIRSIALSYGTIRRYPSQTLFDPAHALSTKIIQHLWDNWGEDGGGLRNGEVDLYSVNIPMIPGLLGESSLPIIWTRIWRNTYHRLFKAYSPKQASGLEHSDFQTGPDSPITTSAQAVTQARADISPKNPTDLSFQFSPDMSGLIDLQPSSLPEGSDTWAIEKGWVSVSPLRASFGEPPEFATGGVLQDRIWKIKL</sequence>
<dbReference type="PANTHER" id="PTHR47551:SF1">
    <property type="entry name" value="TUBULIN--TYROSINE LIGASE PBY1-RELATED"/>
    <property type="match status" value="1"/>
</dbReference>
<comment type="caution">
    <text evidence="2">The sequence shown here is derived from an EMBL/GenBank/DDBJ whole genome shotgun (WGS) entry which is preliminary data.</text>
</comment>
<feature type="domain" description="Survival protein SurE-like phosphatase/nucleotidase" evidence="1">
    <location>
        <begin position="153"/>
        <end position="251"/>
    </location>
</feature>
<organism evidence="2 3">
    <name type="scientific">Lactarius akahatsu</name>
    <dbReference type="NCBI Taxonomy" id="416441"/>
    <lineage>
        <taxon>Eukaryota</taxon>
        <taxon>Fungi</taxon>
        <taxon>Dikarya</taxon>
        <taxon>Basidiomycota</taxon>
        <taxon>Agaricomycotina</taxon>
        <taxon>Agaricomycetes</taxon>
        <taxon>Russulales</taxon>
        <taxon>Russulaceae</taxon>
        <taxon>Lactarius</taxon>
    </lineage>
</organism>